<dbReference type="InterPro" id="IPR036926">
    <property type="entry name" value="Thymidate_synth/dCMP_Mease_sf"/>
</dbReference>
<dbReference type="SUPFAM" id="SSF55831">
    <property type="entry name" value="Thymidylate synthase/dCMP hydroxymethylase"/>
    <property type="match status" value="1"/>
</dbReference>
<sequence length="188" mass="21530">MEPIKTCYQTWQMMTDVAENGPVRNFSQMIDMENYTVETDMFPEEVLKAYSDYNLEKPLTDAQKAFFNEARGGKQGDYRDGMKRKIENVVDCMNRFPQSKRALITISNNPFPSHESDDDAKCMREIHFYQEDGKLNASVLFRAQAAQIFPKNIHFIGSLMDEVASSLEPGLKLGALHYHTSILVSDRS</sequence>
<dbReference type="Gene3D" id="3.30.572.10">
    <property type="entry name" value="Thymidylate synthase/dCMP hydroxymethylase domain"/>
    <property type="match status" value="1"/>
</dbReference>
<dbReference type="EMBL" id="FWZT01000021">
    <property type="protein sequence ID" value="SMF61985.1"/>
    <property type="molecule type" value="Genomic_DNA"/>
</dbReference>
<protein>
    <recommendedName>
        <fullName evidence="3">Thymidylate synthase</fullName>
    </recommendedName>
</protein>
<dbReference type="AlphaFoldDB" id="A0A1Y6CFV8"/>
<dbReference type="STRING" id="1513793.SAMN06296036_12112"/>
<reference evidence="2" key="1">
    <citation type="submission" date="2017-04" db="EMBL/GenBank/DDBJ databases">
        <authorList>
            <person name="Varghese N."/>
            <person name="Submissions S."/>
        </authorList>
    </citation>
    <scope>NUCLEOTIDE SEQUENCE [LARGE SCALE GENOMIC DNA]</scope>
    <source>
        <strain evidence="2">RKEM611</strain>
    </source>
</reference>
<dbReference type="RefSeq" id="WP_132323040.1">
    <property type="nucleotide sequence ID" value="NZ_FWZT01000021.1"/>
</dbReference>
<evidence type="ECO:0000313" key="2">
    <source>
        <dbReference type="Proteomes" id="UP000192907"/>
    </source>
</evidence>
<accession>A0A1Y6CFV8</accession>
<organism evidence="1 2">
    <name type="scientific">Pseudobacteriovorax antillogorgiicola</name>
    <dbReference type="NCBI Taxonomy" id="1513793"/>
    <lineage>
        <taxon>Bacteria</taxon>
        <taxon>Pseudomonadati</taxon>
        <taxon>Bdellovibrionota</taxon>
        <taxon>Oligoflexia</taxon>
        <taxon>Oligoflexales</taxon>
        <taxon>Pseudobacteriovoracaceae</taxon>
        <taxon>Pseudobacteriovorax</taxon>
    </lineage>
</organism>
<dbReference type="Proteomes" id="UP000192907">
    <property type="component" value="Unassembled WGS sequence"/>
</dbReference>
<gene>
    <name evidence="1" type="ORF">SAMN06296036_12112</name>
</gene>
<proteinExistence type="predicted"/>
<name>A0A1Y6CFV8_9BACT</name>
<evidence type="ECO:0008006" key="3">
    <source>
        <dbReference type="Google" id="ProtNLM"/>
    </source>
</evidence>
<keyword evidence="2" id="KW-1185">Reference proteome</keyword>
<evidence type="ECO:0000313" key="1">
    <source>
        <dbReference type="EMBL" id="SMF61985.1"/>
    </source>
</evidence>